<dbReference type="Proteomes" id="UP001562159">
    <property type="component" value="Unassembled WGS sequence"/>
</dbReference>
<organism evidence="1 2">
    <name type="scientific">Rhodanobacter humi</name>
    <dbReference type="NCBI Taxonomy" id="1888173"/>
    <lineage>
        <taxon>Bacteria</taxon>
        <taxon>Pseudomonadati</taxon>
        <taxon>Pseudomonadota</taxon>
        <taxon>Gammaproteobacteria</taxon>
        <taxon>Lysobacterales</taxon>
        <taxon>Rhodanobacteraceae</taxon>
        <taxon>Rhodanobacter</taxon>
    </lineage>
</organism>
<evidence type="ECO:0000313" key="1">
    <source>
        <dbReference type="EMBL" id="MEY2183985.1"/>
    </source>
</evidence>
<comment type="caution">
    <text evidence="1">The sequence shown here is derived from an EMBL/GenBank/DDBJ whole genome shotgun (WGS) entry which is preliminary data.</text>
</comment>
<reference evidence="1 2" key="1">
    <citation type="submission" date="2024-07" db="EMBL/GenBank/DDBJ databases">
        <title>Molecular mechanisms and environmental adaptations of flagellar loss and biofilm growth of Rhodanobacter under environmental stress.</title>
        <authorList>
            <person name="Chen M."/>
        </authorList>
    </citation>
    <scope>NUCLEOTIDE SEQUENCE [LARGE SCALE GENOMIC DNA]</scope>
    <source>
        <strain evidence="1 2">RS22</strain>
    </source>
</reference>
<sequence length="42" mass="4756">MNPERAGHAGPFDFATTILGGLPSGHRWRDVKNRSGRFFRDQ</sequence>
<dbReference type="EMBL" id="JBGBPY010000001">
    <property type="protein sequence ID" value="MEY2183985.1"/>
    <property type="molecule type" value="Genomic_DNA"/>
</dbReference>
<name>A0ABV4AUF4_9GAMM</name>
<proteinExistence type="predicted"/>
<gene>
    <name evidence="1" type="ORF">AB7878_16305</name>
</gene>
<protein>
    <submittedName>
        <fullName evidence="1">Uncharacterized protein</fullName>
    </submittedName>
</protein>
<evidence type="ECO:0000313" key="2">
    <source>
        <dbReference type="Proteomes" id="UP001562159"/>
    </source>
</evidence>
<keyword evidence="2" id="KW-1185">Reference proteome</keyword>
<accession>A0ABV4AUF4</accession>